<feature type="region of interest" description="Disordered" evidence="1">
    <location>
        <begin position="203"/>
        <end position="259"/>
    </location>
</feature>
<feature type="compositionally biased region" description="Low complexity" evidence="1">
    <location>
        <begin position="436"/>
        <end position="455"/>
    </location>
</feature>
<feature type="region of interest" description="Disordered" evidence="1">
    <location>
        <begin position="862"/>
        <end position="974"/>
    </location>
</feature>
<dbReference type="EMBL" id="LFIW01001087">
    <property type="protein sequence ID" value="KZL83702.1"/>
    <property type="molecule type" value="Genomic_DNA"/>
</dbReference>
<gene>
    <name evidence="2" type="ORF">CI238_07715</name>
</gene>
<feature type="region of interest" description="Disordered" evidence="1">
    <location>
        <begin position="354"/>
        <end position="420"/>
    </location>
</feature>
<reference evidence="2 3" key="1">
    <citation type="submission" date="2015-06" db="EMBL/GenBank/DDBJ databases">
        <title>Survival trade-offs in plant roots during colonization by closely related pathogenic and mutualistic fungi.</title>
        <authorList>
            <person name="Hacquard S."/>
            <person name="Kracher B."/>
            <person name="Hiruma K."/>
            <person name="Weinman A."/>
            <person name="Muench P."/>
            <person name="Garrido Oter R."/>
            <person name="Ver Loren van Themaat E."/>
            <person name="Dallerey J.-F."/>
            <person name="Damm U."/>
            <person name="Henrissat B."/>
            <person name="Lespinet O."/>
            <person name="Thon M."/>
            <person name="Kemen E."/>
            <person name="McHardy A.C."/>
            <person name="Schulze-Lefert P."/>
            <person name="O'Connell R.J."/>
        </authorList>
    </citation>
    <scope>NUCLEOTIDE SEQUENCE [LARGE SCALE GENOMIC DNA]</scope>
    <source>
        <strain evidence="2 3">MAFF 238704</strain>
    </source>
</reference>
<organism evidence="2 3">
    <name type="scientific">Colletotrichum incanum</name>
    <name type="common">Soybean anthracnose fungus</name>
    <dbReference type="NCBI Taxonomy" id="1573173"/>
    <lineage>
        <taxon>Eukaryota</taxon>
        <taxon>Fungi</taxon>
        <taxon>Dikarya</taxon>
        <taxon>Ascomycota</taxon>
        <taxon>Pezizomycotina</taxon>
        <taxon>Sordariomycetes</taxon>
        <taxon>Hypocreomycetidae</taxon>
        <taxon>Glomerellales</taxon>
        <taxon>Glomerellaceae</taxon>
        <taxon>Colletotrichum</taxon>
        <taxon>Colletotrichum spaethianum species complex</taxon>
    </lineage>
</organism>
<feature type="compositionally biased region" description="Polar residues" evidence="1">
    <location>
        <begin position="470"/>
        <end position="481"/>
    </location>
</feature>
<feature type="region of interest" description="Disordered" evidence="1">
    <location>
        <begin position="804"/>
        <end position="838"/>
    </location>
</feature>
<feature type="region of interest" description="Disordered" evidence="1">
    <location>
        <begin position="703"/>
        <end position="775"/>
    </location>
</feature>
<proteinExistence type="predicted"/>
<feature type="compositionally biased region" description="Low complexity" evidence="1">
    <location>
        <begin position="400"/>
        <end position="420"/>
    </location>
</feature>
<feature type="region of interest" description="Disordered" evidence="1">
    <location>
        <begin position="435"/>
        <end position="573"/>
    </location>
</feature>
<feature type="non-terminal residue" evidence="2">
    <location>
        <position position="1"/>
    </location>
</feature>
<protein>
    <submittedName>
        <fullName evidence="2">Uncharacterized protein</fullName>
    </submittedName>
</protein>
<name>A0A161Y2S4_COLIC</name>
<keyword evidence="3" id="KW-1185">Reference proteome</keyword>
<dbReference type="AlphaFoldDB" id="A0A161Y2S4"/>
<evidence type="ECO:0000313" key="3">
    <source>
        <dbReference type="Proteomes" id="UP000076584"/>
    </source>
</evidence>
<feature type="compositionally biased region" description="Basic and acidic residues" evidence="1">
    <location>
        <begin position="946"/>
        <end position="956"/>
    </location>
</feature>
<feature type="compositionally biased region" description="Low complexity" evidence="1">
    <location>
        <begin position="538"/>
        <end position="549"/>
    </location>
</feature>
<sequence>LWPAAHSFATIPYIRTRNIICQGGQSKSHAMSLKSTGHALTGGDPTNTNMQPAHGTLLHDGQSFDGREYQRGDPVAIVDDGARESLADAIQILNLRNNEYMLVLLKAVCWVPTHTEQRSGTTFLLTLYGPNLDFRHSNSESPQMGYRGIASLFGSCVYVGREVMLEGNLSRVNLDPANRVSLFTAQWDALSVYSELLQPALTPSSSSCASSRSPSESGDDFPPPRFYRLQGRRDSAIEIRDPESPVYRSSAGKKSTSPKPLFARTASFATKYNTRIAAETPSPKRGQYKISTPTWSDLGSDDDFSFDVDAAFNFDPTFPDNLDLCINEPQFDNLIAESDLQVNFVFMPQNEGETFASGHPEQQRSDGNVQEPLWPTHGIPAGHENSWDPLQMPPQHAPEMRQQQLPMPQRQQQQSARQGPQMDYYEPYRLAEDQTSSHMHPGAAAHHPHQPEASHIPNDPRAGYMPSQLPPATTQPIQGFQVQPRYPEQSGRLPAPGGPTSSFPTPQEVHIIQSNRHDPRQPHSLASSSYSPVHEGTLPSSSHSQQPRRSPLPEESRVSSTRGTPVMARRAPAQPVHTFSPIGLVDSFRQSAQAHISTLESHYEQLQKSSTGGDQLRQASEALQVARRTTDDSLQLLNLLQPITGIPLKGTEKRLQSLADQIVDAMKSLLPNSSDASEQSVEKMGQKVQSLKDFIEYVEGVHPEVVKRPQNPAATTATTSDKSKNASVTTAGRVPSAPASVSSQTAEESDSCRWVDGQATPPPDRSSAMAQNRDRSRMFRDMTNAHGRRPEPRVNTGPEFYPPTSYSQPASRIHSPMASHATPAEPQHPAGHGFFQQSLPTPLQHTIQMPDFGASLQSRPMQAYPPPSSVEMMRPMQPVPSMPPQQHYTTQQETSFYLRPNPPDSLYSANGAEMSQGAYAPRSPLSFQPGPAPAQSGYYQDVRSTLPDRRTVRQDRPAPYSLNYRDQRRRRGSQ</sequence>
<feature type="compositionally biased region" description="Basic and acidic residues" evidence="1">
    <location>
        <begin position="231"/>
        <end position="243"/>
    </location>
</feature>
<evidence type="ECO:0000313" key="2">
    <source>
        <dbReference type="EMBL" id="KZL83702.1"/>
    </source>
</evidence>
<feature type="compositionally biased region" description="Low complexity" evidence="1">
    <location>
        <begin position="204"/>
        <end position="216"/>
    </location>
</feature>
<evidence type="ECO:0000256" key="1">
    <source>
        <dbReference type="SAM" id="MobiDB-lite"/>
    </source>
</evidence>
<accession>A0A161Y2S4</accession>
<dbReference type="Proteomes" id="UP000076584">
    <property type="component" value="Unassembled WGS sequence"/>
</dbReference>
<comment type="caution">
    <text evidence="2">The sequence shown here is derived from an EMBL/GenBank/DDBJ whole genome shotgun (WGS) entry which is preliminary data.</text>
</comment>